<evidence type="ECO:0000313" key="2">
    <source>
        <dbReference type="EMBL" id="RUS87719.1"/>
    </source>
</evidence>
<dbReference type="OrthoDB" id="18937at2759"/>
<proteinExistence type="predicted"/>
<reference evidence="2 3" key="1">
    <citation type="submission" date="2019-01" db="EMBL/GenBank/DDBJ databases">
        <title>A draft genome assembly of the solar-powered sea slug Elysia chlorotica.</title>
        <authorList>
            <person name="Cai H."/>
            <person name="Li Q."/>
            <person name="Fang X."/>
            <person name="Li J."/>
            <person name="Curtis N.E."/>
            <person name="Altenburger A."/>
            <person name="Shibata T."/>
            <person name="Feng M."/>
            <person name="Maeda T."/>
            <person name="Schwartz J.A."/>
            <person name="Shigenobu S."/>
            <person name="Lundholm N."/>
            <person name="Nishiyama T."/>
            <person name="Yang H."/>
            <person name="Hasebe M."/>
            <person name="Li S."/>
            <person name="Pierce S.K."/>
            <person name="Wang J."/>
        </authorList>
    </citation>
    <scope>NUCLEOTIDE SEQUENCE [LARGE SCALE GENOMIC DNA]</scope>
    <source>
        <strain evidence="2">EC2010</strain>
        <tissue evidence="2">Whole organism of an adult</tissue>
    </source>
</reference>
<feature type="compositionally biased region" description="Basic and acidic residues" evidence="1">
    <location>
        <begin position="186"/>
        <end position="206"/>
    </location>
</feature>
<feature type="compositionally biased region" description="Acidic residues" evidence="1">
    <location>
        <begin position="207"/>
        <end position="230"/>
    </location>
</feature>
<feature type="compositionally biased region" description="Basic residues" evidence="1">
    <location>
        <begin position="119"/>
        <end position="129"/>
    </location>
</feature>
<comment type="caution">
    <text evidence="2">The sequence shown here is derived from an EMBL/GenBank/DDBJ whole genome shotgun (WGS) entry which is preliminary data.</text>
</comment>
<protein>
    <submittedName>
        <fullName evidence="2">Uncharacterized protein</fullName>
    </submittedName>
</protein>
<organism evidence="2 3">
    <name type="scientific">Elysia chlorotica</name>
    <name type="common">Eastern emerald elysia</name>
    <name type="synonym">Sea slug</name>
    <dbReference type="NCBI Taxonomy" id="188477"/>
    <lineage>
        <taxon>Eukaryota</taxon>
        <taxon>Metazoa</taxon>
        <taxon>Spiralia</taxon>
        <taxon>Lophotrochozoa</taxon>
        <taxon>Mollusca</taxon>
        <taxon>Gastropoda</taxon>
        <taxon>Heterobranchia</taxon>
        <taxon>Euthyneura</taxon>
        <taxon>Panpulmonata</taxon>
        <taxon>Sacoglossa</taxon>
        <taxon>Placobranchoidea</taxon>
        <taxon>Plakobranchidae</taxon>
        <taxon>Elysia</taxon>
    </lineage>
</organism>
<keyword evidence="3" id="KW-1185">Reference proteome</keyword>
<feature type="region of interest" description="Disordered" evidence="1">
    <location>
        <begin position="42"/>
        <end position="311"/>
    </location>
</feature>
<dbReference type="AlphaFoldDB" id="A0A3S1BNC7"/>
<dbReference type="Proteomes" id="UP000271974">
    <property type="component" value="Unassembled WGS sequence"/>
</dbReference>
<sequence length="311" mass="32702">MEQMRKKPNMLKNFITNASFKAKKLPDDIDIVDEDYGNRLLAPVDEEGGSGLTGDHSVSRGLKARLKTKLGGGGDRARSRESNTGSVVTYRKDSPADLSYNNAGRRGDGETAATGGGGNHHHHHHHHHQLQQQQQQSPRGEAGEVGGGSSHKNNNGGSGGGGGRFWSVGGSRRDSDGTASSQGDRSGSKVKVDMLEMEPIKGRLPKDDDDADNNDGDEDGKDFYDDDGDVDNALKATAREGQSPRQGLWSPPSTPSPTSAPAHSPLLAASVRKSSREKTQALDSSGAGGDHHSQGPDSSAVNGKAVGINTQ</sequence>
<name>A0A3S1BNC7_ELYCH</name>
<accession>A0A3S1BNC7</accession>
<feature type="compositionally biased region" description="Low complexity" evidence="1">
    <location>
        <begin position="256"/>
        <end position="270"/>
    </location>
</feature>
<evidence type="ECO:0000313" key="3">
    <source>
        <dbReference type="Proteomes" id="UP000271974"/>
    </source>
</evidence>
<gene>
    <name evidence="2" type="ORF">EGW08_004560</name>
</gene>
<dbReference type="EMBL" id="RQTK01000103">
    <property type="protein sequence ID" value="RUS87719.1"/>
    <property type="molecule type" value="Genomic_DNA"/>
</dbReference>
<evidence type="ECO:0000256" key="1">
    <source>
        <dbReference type="SAM" id="MobiDB-lite"/>
    </source>
</evidence>